<protein>
    <submittedName>
        <fullName evidence="1">MoaD/ThiS family protein</fullName>
    </submittedName>
</protein>
<name>A0ABW8NG44_9GAMM</name>
<dbReference type="InterPro" id="IPR016155">
    <property type="entry name" value="Mopterin_synth/thiamin_S_b"/>
</dbReference>
<dbReference type="SUPFAM" id="SSF54285">
    <property type="entry name" value="MoaD/ThiS"/>
    <property type="match status" value="1"/>
</dbReference>
<keyword evidence="2" id="KW-1185">Reference proteome</keyword>
<evidence type="ECO:0000313" key="2">
    <source>
        <dbReference type="Proteomes" id="UP001620597"/>
    </source>
</evidence>
<sequence>MQVCLNGDWLEVAVSRLDELLQQQGFGPATDGNFVVAVEQCLIQPAQYHELELADGMRIDVLGAMTGG</sequence>
<organism evidence="1 2">
    <name type="scientific">Oceanobacter antarcticus</name>
    <dbReference type="NCBI Taxonomy" id="3133425"/>
    <lineage>
        <taxon>Bacteria</taxon>
        <taxon>Pseudomonadati</taxon>
        <taxon>Pseudomonadota</taxon>
        <taxon>Gammaproteobacteria</taxon>
        <taxon>Oceanospirillales</taxon>
        <taxon>Oceanospirillaceae</taxon>
        <taxon>Oceanobacter</taxon>
    </lineage>
</organism>
<dbReference type="EMBL" id="JBBKTX010000005">
    <property type="protein sequence ID" value="MFK4751899.1"/>
    <property type="molecule type" value="Genomic_DNA"/>
</dbReference>
<dbReference type="RefSeq" id="WP_416205258.1">
    <property type="nucleotide sequence ID" value="NZ_JBBKTX010000005.1"/>
</dbReference>
<accession>A0ABW8NG44</accession>
<reference evidence="1 2" key="1">
    <citation type="submission" date="2024-03" db="EMBL/GenBank/DDBJ databases">
        <title>High-quality draft genome sequence of Oceanobacter sp. wDCs-4.</title>
        <authorList>
            <person name="Dong C."/>
        </authorList>
    </citation>
    <scope>NUCLEOTIDE SEQUENCE [LARGE SCALE GENOMIC DNA]</scope>
    <source>
        <strain evidence="2">wDCs-4</strain>
    </source>
</reference>
<dbReference type="InterPro" id="IPR003749">
    <property type="entry name" value="ThiS/MoaD-like"/>
</dbReference>
<dbReference type="Gene3D" id="3.10.20.30">
    <property type="match status" value="1"/>
</dbReference>
<dbReference type="Pfam" id="PF02597">
    <property type="entry name" value="ThiS"/>
    <property type="match status" value="1"/>
</dbReference>
<comment type="caution">
    <text evidence="1">The sequence shown here is derived from an EMBL/GenBank/DDBJ whole genome shotgun (WGS) entry which is preliminary data.</text>
</comment>
<evidence type="ECO:0000313" key="1">
    <source>
        <dbReference type="EMBL" id="MFK4751899.1"/>
    </source>
</evidence>
<dbReference type="InterPro" id="IPR012675">
    <property type="entry name" value="Beta-grasp_dom_sf"/>
</dbReference>
<dbReference type="Proteomes" id="UP001620597">
    <property type="component" value="Unassembled WGS sequence"/>
</dbReference>
<gene>
    <name evidence="1" type="ORF">WG929_05690</name>
</gene>
<proteinExistence type="predicted"/>